<dbReference type="InterPro" id="IPR024455">
    <property type="entry name" value="Phage_capsid"/>
</dbReference>
<dbReference type="Proteomes" id="UP001500827">
    <property type="component" value="Unassembled WGS sequence"/>
</dbReference>
<keyword evidence="4" id="KW-1185">Reference proteome</keyword>
<dbReference type="SUPFAM" id="SSF56563">
    <property type="entry name" value="Major capsid protein gp5"/>
    <property type="match status" value="1"/>
</dbReference>
<protein>
    <recommendedName>
        <fullName evidence="2">Phage capsid-like C-terminal domain-containing protein</fullName>
    </recommendedName>
</protein>
<sequence length="352" mass="35630">MATLPFEPNVRAFDPQREWRRAITIRAVAHLTHEEADQVAARLYGKEAAAIISKSAVAPADTSTSAWAGSLAATVIGPFLKSLRGKSGAAQLIEAGTQFSLARGAVTLPKLATAFPQAAWVAEGGPAPVFQGNLASTTLTPRKLVALSALTNELAERSAQDAETIISDLVNDSVALALDTKMFSADTASATAPAGLFNGISATAGTAGGGQGAMATDLKALTAAVAAAGGGGKIVIVAAPAQAMTLQLLAGSGFKTPVIVVPSLASGTVAVLDANAFASGFGAAPEITFAPDATAHFEDTSPQQIGTAGSPNIVAAPVRSAFQGDFKVLRCILRVGYAMRIPALAYTTTATW</sequence>
<dbReference type="RefSeq" id="WP_344697933.1">
    <property type="nucleotide sequence ID" value="NZ_BAABBM010000001.1"/>
</dbReference>
<comment type="subcellular location">
    <subcellularLocation>
        <location evidence="1">Virion</location>
    </subcellularLocation>
</comment>
<evidence type="ECO:0000256" key="1">
    <source>
        <dbReference type="ARBA" id="ARBA00004328"/>
    </source>
</evidence>
<dbReference type="Pfam" id="PF05065">
    <property type="entry name" value="Phage_capsid"/>
    <property type="match status" value="1"/>
</dbReference>
<proteinExistence type="predicted"/>
<dbReference type="Gene3D" id="3.30.2400.10">
    <property type="entry name" value="Major capsid protein gp5"/>
    <property type="match status" value="1"/>
</dbReference>
<reference evidence="4" key="1">
    <citation type="journal article" date="2019" name="Int. J. Syst. Evol. Microbiol.">
        <title>The Global Catalogue of Microorganisms (GCM) 10K type strain sequencing project: providing services to taxonomists for standard genome sequencing and annotation.</title>
        <authorList>
            <consortium name="The Broad Institute Genomics Platform"/>
            <consortium name="The Broad Institute Genome Sequencing Center for Infectious Disease"/>
            <person name="Wu L."/>
            <person name="Ma J."/>
        </authorList>
    </citation>
    <scope>NUCLEOTIDE SEQUENCE [LARGE SCALE GENOMIC DNA]</scope>
    <source>
        <strain evidence="4">JCM 17543</strain>
    </source>
</reference>
<evidence type="ECO:0000313" key="4">
    <source>
        <dbReference type="Proteomes" id="UP001500827"/>
    </source>
</evidence>
<name>A0ABP7KUC9_9SPHN</name>
<feature type="domain" description="Phage capsid-like C-terminal" evidence="2">
    <location>
        <begin position="83"/>
        <end position="338"/>
    </location>
</feature>
<comment type="caution">
    <text evidence="3">The sequence shown here is derived from an EMBL/GenBank/DDBJ whole genome shotgun (WGS) entry which is preliminary data.</text>
</comment>
<dbReference type="EMBL" id="BAABBM010000001">
    <property type="protein sequence ID" value="GAA3887390.1"/>
    <property type="molecule type" value="Genomic_DNA"/>
</dbReference>
<accession>A0ABP7KUC9</accession>
<dbReference type="NCBIfam" id="TIGR01554">
    <property type="entry name" value="major_cap_HK97"/>
    <property type="match status" value="1"/>
</dbReference>
<gene>
    <name evidence="3" type="ORF">GCM10022276_03070</name>
</gene>
<evidence type="ECO:0000259" key="2">
    <source>
        <dbReference type="Pfam" id="PF05065"/>
    </source>
</evidence>
<evidence type="ECO:0000313" key="3">
    <source>
        <dbReference type="EMBL" id="GAA3887390.1"/>
    </source>
</evidence>
<dbReference type="InterPro" id="IPR054612">
    <property type="entry name" value="Phage_capsid-like_C"/>
</dbReference>
<organism evidence="3 4">
    <name type="scientific">Sphingomonas limnosediminicola</name>
    <dbReference type="NCBI Taxonomy" id="940133"/>
    <lineage>
        <taxon>Bacteria</taxon>
        <taxon>Pseudomonadati</taxon>
        <taxon>Pseudomonadota</taxon>
        <taxon>Alphaproteobacteria</taxon>
        <taxon>Sphingomonadales</taxon>
        <taxon>Sphingomonadaceae</taxon>
        <taxon>Sphingomonas</taxon>
    </lineage>
</organism>